<dbReference type="GO" id="GO:0004581">
    <property type="term" value="F:dolichyl-phosphate beta-glucosyltransferase activity"/>
    <property type="evidence" value="ECO:0007669"/>
    <property type="project" value="UniProtKB-EC"/>
</dbReference>
<evidence type="ECO:0000256" key="5">
    <source>
        <dbReference type="ARBA" id="ARBA00022676"/>
    </source>
</evidence>
<keyword evidence="9" id="KW-0735">Signal-anchor</keyword>
<dbReference type="Gene3D" id="3.30.710.10">
    <property type="entry name" value="Potassium Channel Kv1.1, Chain A"/>
    <property type="match status" value="1"/>
</dbReference>
<keyword evidence="10 14" id="KW-1133">Transmembrane helix</keyword>
<dbReference type="InterPro" id="IPR001173">
    <property type="entry name" value="Glyco_trans_2-like"/>
</dbReference>
<reference evidence="16 17" key="1">
    <citation type="submission" date="2017-03" db="EMBL/GenBank/DDBJ databases">
        <title>Genomes of endolithic fungi from Antarctica.</title>
        <authorList>
            <person name="Coleine C."/>
            <person name="Masonjones S."/>
            <person name="Stajich J.E."/>
        </authorList>
    </citation>
    <scope>NUCLEOTIDE SEQUENCE [LARGE SCALE GENOMIC DNA]</scope>
    <source>
        <strain evidence="16 17">CCFEE 5184</strain>
    </source>
</reference>
<evidence type="ECO:0000256" key="1">
    <source>
        <dbReference type="ARBA" id="ARBA00004389"/>
    </source>
</evidence>
<comment type="subcellular location">
    <subcellularLocation>
        <location evidence="1">Endoplasmic reticulum membrane</location>
        <topology evidence="1">Single-pass membrane protein</topology>
    </subcellularLocation>
</comment>
<dbReference type="AlphaFoldDB" id="A0A4U0Y020"/>
<evidence type="ECO:0000256" key="9">
    <source>
        <dbReference type="ARBA" id="ARBA00022968"/>
    </source>
</evidence>
<feature type="domain" description="BTB" evidence="15">
    <location>
        <begin position="413"/>
        <end position="482"/>
    </location>
</feature>
<dbReference type="InterPro" id="IPR035518">
    <property type="entry name" value="DPG_synthase"/>
</dbReference>
<organism evidence="16 17">
    <name type="scientific">Friedmanniomyces simplex</name>
    <dbReference type="NCBI Taxonomy" id="329884"/>
    <lineage>
        <taxon>Eukaryota</taxon>
        <taxon>Fungi</taxon>
        <taxon>Dikarya</taxon>
        <taxon>Ascomycota</taxon>
        <taxon>Pezizomycotina</taxon>
        <taxon>Dothideomycetes</taxon>
        <taxon>Dothideomycetidae</taxon>
        <taxon>Mycosphaerellales</taxon>
        <taxon>Teratosphaeriaceae</taxon>
        <taxon>Friedmanniomyces</taxon>
    </lineage>
</organism>
<comment type="catalytic activity">
    <reaction evidence="12">
        <text>a di-trans,poly-cis-dolichyl phosphate + UDP-alpha-D-glucose = a di-trans,poly-cis-dolichyl beta-D-glucosyl phosphate + UDP</text>
        <dbReference type="Rhea" id="RHEA:15401"/>
        <dbReference type="Rhea" id="RHEA-COMP:19498"/>
        <dbReference type="Rhea" id="RHEA-COMP:19502"/>
        <dbReference type="ChEBI" id="CHEBI:57525"/>
        <dbReference type="ChEBI" id="CHEBI:57683"/>
        <dbReference type="ChEBI" id="CHEBI:58223"/>
        <dbReference type="ChEBI" id="CHEBI:58885"/>
        <dbReference type="EC" id="2.4.1.117"/>
    </reaction>
    <physiologicalReaction direction="left-to-right" evidence="12">
        <dbReference type="Rhea" id="RHEA:15402"/>
    </physiologicalReaction>
</comment>
<dbReference type="SUPFAM" id="SSF54695">
    <property type="entry name" value="POZ domain"/>
    <property type="match status" value="1"/>
</dbReference>
<evidence type="ECO:0000256" key="14">
    <source>
        <dbReference type="SAM" id="Phobius"/>
    </source>
</evidence>
<protein>
    <recommendedName>
        <fullName evidence="4">dolichyl-phosphate beta-glucosyltransferase</fullName>
        <ecNumber evidence="4">2.4.1.117</ecNumber>
    </recommendedName>
</protein>
<dbReference type="GO" id="GO:0006487">
    <property type="term" value="P:protein N-linked glycosylation"/>
    <property type="evidence" value="ECO:0007669"/>
    <property type="project" value="TreeGrafter"/>
</dbReference>
<feature type="region of interest" description="Disordered" evidence="13">
    <location>
        <begin position="139"/>
        <end position="161"/>
    </location>
</feature>
<comment type="similarity">
    <text evidence="3">Belongs to the glycosyltransferase 2 family.</text>
</comment>
<dbReference type="PANTHER" id="PTHR10859:SF91">
    <property type="entry name" value="DOLICHYL-PHOSPHATE BETA-GLUCOSYLTRANSFERASE"/>
    <property type="match status" value="1"/>
</dbReference>
<evidence type="ECO:0000256" key="6">
    <source>
        <dbReference type="ARBA" id="ARBA00022679"/>
    </source>
</evidence>
<proteinExistence type="inferred from homology"/>
<evidence type="ECO:0000313" key="16">
    <source>
        <dbReference type="EMBL" id="TKA82637.1"/>
    </source>
</evidence>
<comment type="caution">
    <text evidence="16">The sequence shown here is derived from an EMBL/GenBank/DDBJ whole genome shotgun (WGS) entry which is preliminary data.</text>
</comment>
<dbReference type="Gene3D" id="3.90.550.10">
    <property type="entry name" value="Spore Coat Polysaccharide Biosynthesis Protein SpsA, Chain A"/>
    <property type="match status" value="1"/>
</dbReference>
<keyword evidence="11 14" id="KW-0472">Membrane</keyword>
<keyword evidence="6" id="KW-0808">Transferase</keyword>
<accession>A0A4U0Y020</accession>
<evidence type="ECO:0000259" key="15">
    <source>
        <dbReference type="PROSITE" id="PS50097"/>
    </source>
</evidence>
<dbReference type="GO" id="GO:0005789">
    <property type="term" value="C:endoplasmic reticulum membrane"/>
    <property type="evidence" value="ECO:0007669"/>
    <property type="project" value="UniProtKB-SubCell"/>
</dbReference>
<dbReference type="InterPro" id="IPR000210">
    <property type="entry name" value="BTB/POZ_dom"/>
</dbReference>
<dbReference type="InterPro" id="IPR029044">
    <property type="entry name" value="Nucleotide-diphossugar_trans"/>
</dbReference>
<evidence type="ECO:0000256" key="2">
    <source>
        <dbReference type="ARBA" id="ARBA00004922"/>
    </source>
</evidence>
<keyword evidence="8" id="KW-0256">Endoplasmic reticulum</keyword>
<dbReference type="Pfam" id="PF00535">
    <property type="entry name" value="Glycos_transf_2"/>
    <property type="match status" value="1"/>
</dbReference>
<evidence type="ECO:0000256" key="11">
    <source>
        <dbReference type="ARBA" id="ARBA00023136"/>
    </source>
</evidence>
<dbReference type="CDD" id="cd04188">
    <property type="entry name" value="DPG_synthase"/>
    <property type="match status" value="1"/>
</dbReference>
<gene>
    <name evidence="16" type="ORF">B0A55_00735</name>
</gene>
<dbReference type="STRING" id="329884.A0A4U0Y020"/>
<dbReference type="Pfam" id="PF00651">
    <property type="entry name" value="BTB"/>
    <property type="match status" value="1"/>
</dbReference>
<keyword evidence="7 14" id="KW-0812">Transmembrane</keyword>
<evidence type="ECO:0000256" key="13">
    <source>
        <dbReference type="SAM" id="MobiDB-lite"/>
    </source>
</evidence>
<evidence type="ECO:0000256" key="10">
    <source>
        <dbReference type="ARBA" id="ARBA00022989"/>
    </source>
</evidence>
<dbReference type="OrthoDB" id="3784at2759"/>
<dbReference type="EMBL" id="NAJQ01000029">
    <property type="protein sequence ID" value="TKA82637.1"/>
    <property type="molecule type" value="Genomic_DNA"/>
</dbReference>
<keyword evidence="17" id="KW-1185">Reference proteome</keyword>
<dbReference type="PANTHER" id="PTHR10859">
    <property type="entry name" value="GLYCOSYL TRANSFERASE"/>
    <property type="match status" value="1"/>
</dbReference>
<comment type="pathway">
    <text evidence="2">Protein modification; protein glycosylation.</text>
</comment>
<dbReference type="CDD" id="cd18186">
    <property type="entry name" value="BTB_POZ_ZBTB_KLHL-like"/>
    <property type="match status" value="1"/>
</dbReference>
<sequence length="601" mass="67263">MDSASSVNQTVWSTVDTLASVPIWMWTVLAGIGAFGTIILLYISLYLFAPTPRPPRTSEKQYITVQANGKPSKPQPLPCWYDNYVALQEMARRGQIPPEEAYQVTDAEVFMSLVVPAYNEQDRIPGMLEEAVGYLEQQYGHHGTKSKSSSNGSLQASGRQGDPRRGWEIIIVSDGSRDKTVEIALNFARTHYVKPAPTPKGPWDRPSTPTTITPGAIRIVQLEQNRGKGGAVTHGMRHARGQYVVFADADGASKFSDLGKLVTGSEKAKDKLGRAVAVGSRAHMVGTDAVVKRSRLRNLLMRAFHLGIWLLTTERTAQIKDTQCGFKLFTRPALPYIIPYMHSEGWIFDVEMLMLAESADIPMVEVPVGWKEVMGSKLNVVKDSIGMAVGLGLLRVCWGVGIYRRDDLYKEIVEVKVGQGSDTTSFFLHTGLVVFYSGYFQAALKGNFSESKHGVLELPEEEADILQRFVTWLYTQKIGLPKKSEGDASYDELFALWKFADRREVPLLMSEVIDAVRDELLKVWTVPSWGMRQFCTRSIKRFEQKKDALDLPETTIIDILRAVWKLKDKGNKVLMRKPEVANMDLCEFHVHEEGVKCGRKA</sequence>
<feature type="transmembrane region" description="Helical" evidence="14">
    <location>
        <begin position="23"/>
        <end position="48"/>
    </location>
</feature>
<evidence type="ECO:0000256" key="3">
    <source>
        <dbReference type="ARBA" id="ARBA00006739"/>
    </source>
</evidence>
<evidence type="ECO:0000256" key="8">
    <source>
        <dbReference type="ARBA" id="ARBA00022824"/>
    </source>
</evidence>
<name>A0A4U0Y020_9PEZI</name>
<feature type="compositionally biased region" description="Polar residues" evidence="13">
    <location>
        <begin position="146"/>
        <end position="158"/>
    </location>
</feature>
<evidence type="ECO:0000313" key="17">
    <source>
        <dbReference type="Proteomes" id="UP000309340"/>
    </source>
</evidence>
<evidence type="ECO:0000256" key="7">
    <source>
        <dbReference type="ARBA" id="ARBA00022692"/>
    </source>
</evidence>
<dbReference type="Proteomes" id="UP000309340">
    <property type="component" value="Unassembled WGS sequence"/>
</dbReference>
<dbReference type="PROSITE" id="PS50097">
    <property type="entry name" value="BTB"/>
    <property type="match status" value="1"/>
</dbReference>
<keyword evidence="5" id="KW-0328">Glycosyltransferase</keyword>
<evidence type="ECO:0000256" key="4">
    <source>
        <dbReference type="ARBA" id="ARBA00012583"/>
    </source>
</evidence>
<dbReference type="EC" id="2.4.1.117" evidence="4"/>
<dbReference type="SUPFAM" id="SSF53448">
    <property type="entry name" value="Nucleotide-diphospho-sugar transferases"/>
    <property type="match status" value="1"/>
</dbReference>
<dbReference type="InterPro" id="IPR011333">
    <property type="entry name" value="SKP1/BTB/POZ_sf"/>
</dbReference>
<evidence type="ECO:0000256" key="12">
    <source>
        <dbReference type="ARBA" id="ARBA00045097"/>
    </source>
</evidence>